<accession>A0A1T0AUB7</accession>
<dbReference type="AlphaFoldDB" id="A0A1T0AUB7"/>
<feature type="domain" description="Glycosyl transferase family 25" evidence="1">
    <location>
        <begin position="4"/>
        <end position="178"/>
    </location>
</feature>
<protein>
    <submittedName>
        <fullName evidence="2">Lipooligosaccharide biosynthesis protein LpsA</fullName>
    </submittedName>
</protein>
<dbReference type="Pfam" id="PF01755">
    <property type="entry name" value="Glyco_transf_25"/>
    <property type="match status" value="1"/>
</dbReference>
<dbReference type="CDD" id="cd06532">
    <property type="entry name" value="Glyco_transf_25"/>
    <property type="match status" value="1"/>
</dbReference>
<evidence type="ECO:0000313" key="2">
    <source>
        <dbReference type="EMBL" id="OOS00260.1"/>
    </source>
</evidence>
<dbReference type="OrthoDB" id="9816113at2"/>
<gene>
    <name evidence="2" type="ORF">B0187_01880</name>
</gene>
<comment type="caution">
    <text evidence="2">The sequence shown here is derived from an EMBL/GenBank/DDBJ whole genome shotgun (WGS) entry which is preliminary data.</text>
</comment>
<proteinExistence type="predicted"/>
<dbReference type="InterPro" id="IPR002654">
    <property type="entry name" value="Glyco_trans_25"/>
</dbReference>
<dbReference type="RefSeq" id="WP_078236175.1">
    <property type="nucleotide sequence ID" value="NZ_MUYA01000003.1"/>
</dbReference>
<reference evidence="2 3" key="1">
    <citation type="submission" date="2017-02" db="EMBL/GenBank/DDBJ databases">
        <title>Draft genome sequence of Haemophilus paracuniculus CCUG 43573 type strain.</title>
        <authorList>
            <person name="Engstrom-Jakobsson H."/>
            <person name="Salva-Serra F."/>
            <person name="Thorell K."/>
            <person name="Gonzales-Siles L."/>
            <person name="Karlsson R."/>
            <person name="Boulund F."/>
            <person name="Engstrand L."/>
            <person name="Kristiansson E."/>
            <person name="Moore E."/>
        </authorList>
    </citation>
    <scope>NUCLEOTIDE SEQUENCE [LARGE SCALE GENOMIC DNA]</scope>
    <source>
        <strain evidence="2 3">CCUG 43573</strain>
    </source>
</reference>
<name>A0A1T0AUB7_9PAST</name>
<evidence type="ECO:0000313" key="3">
    <source>
        <dbReference type="Proteomes" id="UP000190867"/>
    </source>
</evidence>
<dbReference type="Proteomes" id="UP000190867">
    <property type="component" value="Unassembled WGS sequence"/>
</dbReference>
<keyword evidence="3" id="KW-1185">Reference proteome</keyword>
<dbReference type="STRING" id="734.B0187_01880"/>
<organism evidence="2 3">
    <name type="scientific">Haemophilus paracuniculus</name>
    <dbReference type="NCBI Taxonomy" id="734"/>
    <lineage>
        <taxon>Bacteria</taxon>
        <taxon>Pseudomonadati</taxon>
        <taxon>Pseudomonadota</taxon>
        <taxon>Gammaproteobacteria</taxon>
        <taxon>Pasteurellales</taxon>
        <taxon>Pasteurellaceae</taxon>
        <taxon>Haemophilus</taxon>
    </lineage>
</organism>
<evidence type="ECO:0000259" key="1">
    <source>
        <dbReference type="Pfam" id="PF01755"/>
    </source>
</evidence>
<sequence length="254" mass="29672">MHTQHNYVISVKNNTQRRNHIISEFGKQNIPFEFFDAITPDLIEAKAKEFDLDLSSSSLTKGEIACALSHIALWHLAKEKNLDYICIFEDDIYLGENAIDFLSNSYVNENVDVIKLEKHYARIKYKSNPDVIFKNRQLHRLKLKHTGAAGYVLTKKGLTFILDKLKNYQLSRAIDDLMFDKLLKEPEYNVLQLIPAVCIQDYVLNNDITFSSALANERDNRRRSVSILSKLRRELIRPFYQLNKRLFGRDLEFK</sequence>
<dbReference type="EMBL" id="MUYA01000003">
    <property type="protein sequence ID" value="OOS00260.1"/>
    <property type="molecule type" value="Genomic_DNA"/>
</dbReference>